<evidence type="ECO:0000256" key="15">
    <source>
        <dbReference type="PIRSR" id="PIRSR600829-1"/>
    </source>
</evidence>
<dbReference type="PROSITE" id="PS51257">
    <property type="entry name" value="PROKAR_LIPOPROTEIN"/>
    <property type="match status" value="1"/>
</dbReference>
<dbReference type="GO" id="GO:0005524">
    <property type="term" value="F:ATP binding"/>
    <property type="evidence" value="ECO:0007669"/>
    <property type="project" value="UniProtKB-KW"/>
</dbReference>
<evidence type="ECO:0000256" key="8">
    <source>
        <dbReference type="ARBA" id="ARBA00022777"/>
    </source>
</evidence>
<keyword evidence="11" id="KW-0443">Lipid metabolism</keyword>
<evidence type="ECO:0000313" key="20">
    <source>
        <dbReference type="EMBL" id="EFO80862.1"/>
    </source>
</evidence>
<feature type="binding site" evidence="18">
    <location>
        <position position="53"/>
    </location>
    <ligand>
        <name>a divalent metal cation</name>
        <dbReference type="ChEBI" id="CHEBI:60240"/>
    </ligand>
</feature>
<evidence type="ECO:0000256" key="10">
    <source>
        <dbReference type="ARBA" id="ARBA00022989"/>
    </source>
</evidence>
<comment type="cofactor">
    <cofactor evidence="18">
        <name>Mg(2+)</name>
        <dbReference type="ChEBI" id="CHEBI:18420"/>
    </cofactor>
    <text evidence="18">Mn(2+), Zn(2+), Cd(2+) and Co(2+) support activity to lesser extents.</text>
</comment>
<feature type="binding site" evidence="17">
    <location>
        <position position="53"/>
    </location>
    <ligand>
        <name>ATP</name>
        <dbReference type="ChEBI" id="CHEBI:30616"/>
    </ligand>
</feature>
<feature type="active site" description="Proton acceptor" evidence="15">
    <location>
        <position position="46"/>
    </location>
</feature>
<keyword evidence="6 19" id="KW-0812">Transmembrane</keyword>
<evidence type="ECO:0000256" key="17">
    <source>
        <dbReference type="PIRSR" id="PIRSR600829-3"/>
    </source>
</evidence>
<dbReference type="InterPro" id="IPR033717">
    <property type="entry name" value="UDPK"/>
</dbReference>
<keyword evidence="14" id="KW-1208">Phospholipid metabolism</keyword>
<dbReference type="GO" id="GO:0008654">
    <property type="term" value="P:phospholipid biosynthetic process"/>
    <property type="evidence" value="ECO:0007669"/>
    <property type="project" value="UniProtKB-KW"/>
</dbReference>
<reference evidence="20 21" key="1">
    <citation type="journal article" date="2011" name="J. Bacteriol.">
        <title>Draft genome sequence of the anoxygenic filamentous phototrophic bacterium Oscillochloris trichoides subsp. DG-6.</title>
        <authorList>
            <person name="Kuznetsov B.B."/>
            <person name="Ivanovsky R.N."/>
            <person name="Keppen O.I."/>
            <person name="Sukhacheva M.V."/>
            <person name="Bumazhkin B.K."/>
            <person name="Patutina E.O."/>
            <person name="Beletsky A.V."/>
            <person name="Mardanov A.V."/>
            <person name="Baslerov R.V."/>
            <person name="Panteleeva A.N."/>
            <person name="Kolganova T.V."/>
            <person name="Ravin N.V."/>
            <person name="Skryabin K.G."/>
        </authorList>
    </citation>
    <scope>NUCLEOTIDE SEQUENCE [LARGE SCALE GENOMIC DNA]</scope>
    <source>
        <strain evidence="20 21">DG-6</strain>
    </source>
</reference>
<dbReference type="PANTHER" id="PTHR34299">
    <property type="entry name" value="DIACYLGLYCEROL KINASE"/>
    <property type="match status" value="1"/>
</dbReference>
<evidence type="ECO:0000256" key="19">
    <source>
        <dbReference type="SAM" id="Phobius"/>
    </source>
</evidence>
<dbReference type="PANTHER" id="PTHR34299:SF1">
    <property type="entry name" value="DIACYLGLYCEROL KINASE"/>
    <property type="match status" value="1"/>
</dbReference>
<dbReference type="STRING" id="765420.OSCT_1284"/>
<feature type="transmembrane region" description="Helical" evidence="19">
    <location>
        <begin position="73"/>
        <end position="98"/>
    </location>
</feature>
<keyword evidence="13" id="KW-0594">Phospholipid biosynthesis</keyword>
<keyword evidence="5" id="KW-0808">Transferase</keyword>
<evidence type="ECO:0000256" key="7">
    <source>
        <dbReference type="ARBA" id="ARBA00022741"/>
    </source>
</evidence>
<sequence length="101" mass="10682">MFRTQRNAQIHLLVGACALTLGSMLGLERWEWLALVLVIALVLAAEGLNTAIEAVVDLITTARHPLAKIAKDVAAGTVLICAITAVIVGCIVFLPHLLVGM</sequence>
<protein>
    <submittedName>
        <fullName evidence="20">Diacylglycerol kinase</fullName>
    </submittedName>
</protein>
<evidence type="ECO:0000256" key="14">
    <source>
        <dbReference type="ARBA" id="ARBA00023264"/>
    </source>
</evidence>
<dbReference type="Gene3D" id="1.10.287.3610">
    <property type="match status" value="1"/>
</dbReference>
<keyword evidence="21" id="KW-1185">Reference proteome</keyword>
<gene>
    <name evidence="20" type="ORF">OSCT_1284</name>
</gene>
<evidence type="ECO:0000256" key="2">
    <source>
        <dbReference type="ARBA" id="ARBA00005967"/>
    </source>
</evidence>
<evidence type="ECO:0000256" key="5">
    <source>
        <dbReference type="ARBA" id="ARBA00022679"/>
    </source>
</evidence>
<dbReference type="GO" id="GO:0005886">
    <property type="term" value="C:plasma membrane"/>
    <property type="evidence" value="ECO:0007669"/>
    <property type="project" value="UniProtKB-SubCell"/>
</dbReference>
<dbReference type="Proteomes" id="UP000054010">
    <property type="component" value="Unassembled WGS sequence"/>
</dbReference>
<evidence type="ECO:0000256" key="13">
    <source>
        <dbReference type="ARBA" id="ARBA00023209"/>
    </source>
</evidence>
<comment type="similarity">
    <text evidence="2">Belongs to the bacterial diacylglycerol kinase family.</text>
</comment>
<evidence type="ECO:0000256" key="12">
    <source>
        <dbReference type="ARBA" id="ARBA00023136"/>
    </source>
</evidence>
<evidence type="ECO:0000256" key="9">
    <source>
        <dbReference type="ARBA" id="ARBA00022840"/>
    </source>
</evidence>
<dbReference type="GO" id="GO:0046872">
    <property type="term" value="F:metal ion binding"/>
    <property type="evidence" value="ECO:0007669"/>
    <property type="project" value="UniProtKB-KW"/>
</dbReference>
<dbReference type="AlphaFoldDB" id="E1ID83"/>
<keyword evidence="7 17" id="KW-0547">Nucleotide-binding</keyword>
<evidence type="ECO:0000256" key="16">
    <source>
        <dbReference type="PIRSR" id="PIRSR600829-2"/>
    </source>
</evidence>
<name>E1ID83_9CHLR</name>
<feature type="binding site" evidence="16">
    <location>
        <position position="46"/>
    </location>
    <ligand>
        <name>substrate</name>
    </ligand>
</feature>
<evidence type="ECO:0000256" key="3">
    <source>
        <dbReference type="ARBA" id="ARBA00022475"/>
    </source>
</evidence>
<keyword evidence="12 19" id="KW-0472">Membrane</keyword>
<comment type="caution">
    <text evidence="20">The sequence shown here is derived from an EMBL/GenBank/DDBJ whole genome shotgun (WGS) entry which is preliminary data.</text>
</comment>
<dbReference type="InterPro" id="IPR000829">
    <property type="entry name" value="DAGK"/>
</dbReference>
<evidence type="ECO:0000256" key="1">
    <source>
        <dbReference type="ARBA" id="ARBA00004651"/>
    </source>
</evidence>
<keyword evidence="8 20" id="KW-0418">Kinase</keyword>
<dbReference type="eggNOG" id="COG0818">
    <property type="taxonomic scope" value="Bacteria"/>
</dbReference>
<keyword evidence="9 17" id="KW-0067">ATP-binding</keyword>
<dbReference type="CDD" id="cd14265">
    <property type="entry name" value="UDPK_IM_like"/>
    <property type="match status" value="1"/>
</dbReference>
<evidence type="ECO:0000256" key="18">
    <source>
        <dbReference type="PIRSR" id="PIRSR600829-4"/>
    </source>
</evidence>
<dbReference type="PROSITE" id="PS01069">
    <property type="entry name" value="DAGK_PROKAR"/>
    <property type="match status" value="1"/>
</dbReference>
<feature type="binding site" evidence="17">
    <location>
        <begin position="71"/>
        <end position="72"/>
    </location>
    <ligand>
        <name>ATP</name>
        <dbReference type="ChEBI" id="CHEBI:30616"/>
    </ligand>
</feature>
<dbReference type="GO" id="GO:0016301">
    <property type="term" value="F:kinase activity"/>
    <property type="evidence" value="ECO:0007669"/>
    <property type="project" value="UniProtKB-KW"/>
</dbReference>
<feature type="transmembrane region" description="Helical" evidence="19">
    <location>
        <begin position="32"/>
        <end position="52"/>
    </location>
</feature>
<keyword evidence="4" id="KW-0444">Lipid biosynthesis</keyword>
<keyword evidence="10 19" id="KW-1133">Transmembrane helix</keyword>
<evidence type="ECO:0000256" key="11">
    <source>
        <dbReference type="ARBA" id="ARBA00023098"/>
    </source>
</evidence>
<dbReference type="Pfam" id="PF01219">
    <property type="entry name" value="DAGK_prokar"/>
    <property type="match status" value="1"/>
</dbReference>
<keyword evidence="18" id="KW-0460">Magnesium</keyword>
<dbReference type="HOGENOM" id="CLU_112343_2_2_0"/>
<keyword evidence="3" id="KW-1003">Cell membrane</keyword>
<evidence type="ECO:0000313" key="21">
    <source>
        <dbReference type="Proteomes" id="UP000054010"/>
    </source>
</evidence>
<accession>E1ID83</accession>
<comment type="subcellular location">
    <subcellularLocation>
        <location evidence="1">Cell membrane</location>
        <topology evidence="1">Multi-pass membrane protein</topology>
    </subcellularLocation>
</comment>
<organism evidence="20 21">
    <name type="scientific">Oscillochloris trichoides DG-6</name>
    <dbReference type="NCBI Taxonomy" id="765420"/>
    <lineage>
        <taxon>Bacteria</taxon>
        <taxon>Bacillati</taxon>
        <taxon>Chloroflexota</taxon>
        <taxon>Chloroflexia</taxon>
        <taxon>Chloroflexales</taxon>
        <taxon>Chloroflexineae</taxon>
        <taxon>Oscillochloridaceae</taxon>
        <taxon>Oscillochloris</taxon>
    </lineage>
</organism>
<evidence type="ECO:0000256" key="6">
    <source>
        <dbReference type="ARBA" id="ARBA00022692"/>
    </source>
</evidence>
<dbReference type="EMBL" id="ADVR01000038">
    <property type="protein sequence ID" value="EFO80862.1"/>
    <property type="molecule type" value="Genomic_DNA"/>
</dbReference>
<proteinExistence type="inferred from homology"/>
<keyword evidence="18" id="KW-0479">Metal-binding</keyword>
<evidence type="ECO:0000256" key="4">
    <source>
        <dbReference type="ARBA" id="ARBA00022516"/>
    </source>
</evidence>
<dbReference type="InterPro" id="IPR036945">
    <property type="entry name" value="DAGK_sf"/>
</dbReference>